<keyword evidence="1" id="KW-1133">Transmembrane helix</keyword>
<proteinExistence type="predicted"/>
<evidence type="ECO:0000313" key="2">
    <source>
        <dbReference type="EMBL" id="ERS92477.1"/>
    </source>
</evidence>
<dbReference type="Proteomes" id="UP000017131">
    <property type="component" value="Unassembled WGS sequence"/>
</dbReference>
<keyword evidence="3" id="KW-1185">Reference proteome</keyword>
<comment type="caution">
    <text evidence="2">The sequence shown here is derived from an EMBL/GenBank/DDBJ whole genome shotgun (WGS) entry which is preliminary data.</text>
</comment>
<keyword evidence="1" id="KW-0472">Membrane</keyword>
<organism evidence="2 3">
    <name type="scientific">Staphylococcus simulans UMC-CNS-990</name>
    <dbReference type="NCBI Taxonomy" id="1405498"/>
    <lineage>
        <taxon>Bacteria</taxon>
        <taxon>Bacillati</taxon>
        <taxon>Bacillota</taxon>
        <taxon>Bacilli</taxon>
        <taxon>Bacillales</taxon>
        <taxon>Staphylococcaceae</taxon>
        <taxon>Staphylococcus</taxon>
    </lineage>
</organism>
<dbReference type="EMBL" id="AXDY01000014">
    <property type="protein sequence ID" value="ERS92477.1"/>
    <property type="molecule type" value="Genomic_DNA"/>
</dbReference>
<reference evidence="2 3" key="1">
    <citation type="journal article" date="2013" name="Genome Announc.">
        <title>Draft Genome Sequence of Staphylococcus simulans UMC-CNS-990, Isolated from a Case of Chronic Bovine Mastitis.</title>
        <authorList>
            <person name="Calcutt M.J."/>
            <person name="Foecking M.F."/>
            <person name="Hsieh H.Y."/>
            <person name="Perry J."/>
            <person name="Stewart G.C."/>
            <person name="Middleton J.R."/>
        </authorList>
    </citation>
    <scope>NUCLEOTIDE SEQUENCE [LARGE SCALE GENOMIC DNA]</scope>
    <source>
        <strain evidence="2 3">UMC-CNS-990</strain>
    </source>
</reference>
<evidence type="ECO:0000256" key="1">
    <source>
        <dbReference type="SAM" id="Phobius"/>
    </source>
</evidence>
<keyword evidence="1" id="KW-0812">Transmembrane</keyword>
<protein>
    <submittedName>
        <fullName evidence="2">Uncharacterized protein</fullName>
    </submittedName>
</protein>
<accession>A0ABN0PA99</accession>
<feature type="transmembrane region" description="Helical" evidence="1">
    <location>
        <begin position="12"/>
        <end position="31"/>
    </location>
</feature>
<name>A0ABN0PA99_STASI</name>
<evidence type="ECO:0000313" key="3">
    <source>
        <dbReference type="Proteomes" id="UP000017131"/>
    </source>
</evidence>
<sequence>MLIYLKSAFLNLDSVFLGLSIFISVFFSSLIVKKMNANTSLKVILVSVFTLVLFTIIYGILKFSFSN</sequence>
<feature type="transmembrane region" description="Helical" evidence="1">
    <location>
        <begin position="43"/>
        <end position="61"/>
    </location>
</feature>
<gene>
    <name evidence="2" type="ORF">SSIM_12120</name>
</gene>